<dbReference type="PROSITE" id="PS51819">
    <property type="entry name" value="VOC"/>
    <property type="match status" value="1"/>
</dbReference>
<organism evidence="4">
    <name type="scientific">uncultured Acetothermia bacterium</name>
    <dbReference type="NCBI Taxonomy" id="236499"/>
    <lineage>
        <taxon>Bacteria</taxon>
        <taxon>Candidatus Bipolaricaulota</taxon>
        <taxon>environmental samples</taxon>
    </lineage>
</organism>
<gene>
    <name evidence="4" type="ORF">HGMM_F04A11C35</name>
    <name evidence="5" type="ORF">HGMM_F23G10C03</name>
</gene>
<dbReference type="AlphaFoldDB" id="H5SA31"/>
<evidence type="ECO:0000256" key="2">
    <source>
        <dbReference type="ARBA" id="ARBA00022723"/>
    </source>
</evidence>
<evidence type="ECO:0000256" key="1">
    <source>
        <dbReference type="ARBA" id="ARBA00009308"/>
    </source>
</evidence>
<dbReference type="InterPro" id="IPR029068">
    <property type="entry name" value="Glyas_Bleomycin-R_OHBP_Dase"/>
</dbReference>
<dbReference type="PANTHER" id="PTHR43048">
    <property type="entry name" value="METHYLMALONYL-COA EPIMERASE"/>
    <property type="match status" value="1"/>
</dbReference>
<dbReference type="InterPro" id="IPR051785">
    <property type="entry name" value="MMCE/EMCE_epimerase"/>
</dbReference>
<name>H5SA31_9BACT</name>
<keyword evidence="2" id="KW-0479">Metal-binding</keyword>
<dbReference type="GO" id="GO:0046491">
    <property type="term" value="P:L-methylmalonyl-CoA metabolic process"/>
    <property type="evidence" value="ECO:0007669"/>
    <property type="project" value="TreeGrafter"/>
</dbReference>
<dbReference type="InterPro" id="IPR037523">
    <property type="entry name" value="VOC_core"/>
</dbReference>
<dbReference type="PANTHER" id="PTHR43048:SF3">
    <property type="entry name" value="METHYLMALONYL-COA EPIMERASE, MITOCHONDRIAL"/>
    <property type="match status" value="1"/>
</dbReference>
<dbReference type="SUPFAM" id="SSF54593">
    <property type="entry name" value="Glyoxalase/Bleomycin resistance protein/Dihydroxybiphenyl dioxygenase"/>
    <property type="match status" value="1"/>
</dbReference>
<protein>
    <submittedName>
        <fullName evidence="4">Methylmalonyl-CoA epimerase</fullName>
    </submittedName>
</protein>
<dbReference type="InterPro" id="IPR017515">
    <property type="entry name" value="MeMalonyl-CoA_epimerase"/>
</dbReference>
<evidence type="ECO:0000259" key="3">
    <source>
        <dbReference type="PROSITE" id="PS51819"/>
    </source>
</evidence>
<proteinExistence type="inferred from homology"/>
<dbReference type="GO" id="GO:0004493">
    <property type="term" value="F:methylmalonyl-CoA epimerase activity"/>
    <property type="evidence" value="ECO:0007669"/>
    <property type="project" value="TreeGrafter"/>
</dbReference>
<reference evidence="4" key="1">
    <citation type="journal article" date="2005" name="Environ. Microbiol.">
        <title>Genetic and functional properties of uncultivated thermophilic crenarchaeotes from a subsurface gold mine as revealed by analysis of genome fragments.</title>
        <authorList>
            <person name="Nunoura T."/>
            <person name="Hirayama H."/>
            <person name="Takami H."/>
            <person name="Oida H."/>
            <person name="Nishi S."/>
            <person name="Shimamura S."/>
            <person name="Suzuki Y."/>
            <person name="Inagaki F."/>
            <person name="Takai K."/>
            <person name="Nealson K.H."/>
            <person name="Horikoshi K."/>
        </authorList>
    </citation>
    <scope>NUCLEOTIDE SEQUENCE</scope>
</reference>
<feature type="domain" description="VOC" evidence="3">
    <location>
        <begin position="3"/>
        <end position="130"/>
    </location>
</feature>
<dbReference type="NCBIfam" id="TIGR03081">
    <property type="entry name" value="metmalonyl_epim"/>
    <property type="match status" value="1"/>
</dbReference>
<evidence type="ECO:0000313" key="5">
    <source>
        <dbReference type="EMBL" id="BAL55150.1"/>
    </source>
</evidence>
<reference evidence="4" key="2">
    <citation type="journal article" date="2012" name="PLoS ONE">
        <title>A Deeply Branching Thermophilic Bacterium with an Ancient Acetyl-CoA Pathway Dominates a Subsurface Ecosystem.</title>
        <authorList>
            <person name="Takami H."/>
            <person name="Noguchi H."/>
            <person name="Takaki Y."/>
            <person name="Uchiyama I."/>
            <person name="Toyoda A."/>
            <person name="Nishi S."/>
            <person name="Chee G.-J."/>
            <person name="Arai W."/>
            <person name="Nunoura T."/>
            <person name="Itoh T."/>
            <person name="Hattori M."/>
            <person name="Takai K."/>
        </authorList>
    </citation>
    <scope>NUCLEOTIDE SEQUENCE</scope>
</reference>
<dbReference type="CDD" id="cd07249">
    <property type="entry name" value="MMCE"/>
    <property type="match status" value="1"/>
</dbReference>
<accession>H5SA31</accession>
<dbReference type="EMBL" id="AP011645">
    <property type="protein sequence ID" value="BAL53017.1"/>
    <property type="molecule type" value="Genomic_DNA"/>
</dbReference>
<dbReference type="Gene3D" id="3.10.180.10">
    <property type="entry name" value="2,3-Dihydroxybiphenyl 1,2-Dioxygenase, domain 1"/>
    <property type="match status" value="1"/>
</dbReference>
<dbReference type="GO" id="GO:0046872">
    <property type="term" value="F:metal ion binding"/>
    <property type="evidence" value="ECO:0007669"/>
    <property type="project" value="UniProtKB-KW"/>
</dbReference>
<dbReference type="EMBL" id="AP011711">
    <property type="protein sequence ID" value="BAL55150.1"/>
    <property type="molecule type" value="Genomic_DNA"/>
</dbReference>
<evidence type="ECO:0000313" key="4">
    <source>
        <dbReference type="EMBL" id="BAL53017.1"/>
    </source>
</evidence>
<comment type="similarity">
    <text evidence="1">Belongs to the methylmalonyl-CoA epimerase family.</text>
</comment>
<dbReference type="Pfam" id="PF13669">
    <property type="entry name" value="Glyoxalase_4"/>
    <property type="match status" value="1"/>
</dbReference>
<sequence length="134" mass="14593">MFKLDHIGIAVKDIDATLKTLRLLGLTPGERGTVAQFSVAVCMLSLGNAKIELLQPTSPESPIAKFIERRGEGLHHIALKVPNISETLAQLKAQGFQLIDETPRVGFGGHFVAFIHPKSTHGVLIELVQELPRP</sequence>